<dbReference type="GO" id="GO:0000160">
    <property type="term" value="P:phosphorelay signal transduction system"/>
    <property type="evidence" value="ECO:0007669"/>
    <property type="project" value="UniProtKB-KW"/>
</dbReference>
<organism evidence="5 6">
    <name type="scientific">Candidatus Danuiimicrobium aquiferis</name>
    <dbReference type="NCBI Taxonomy" id="1801832"/>
    <lineage>
        <taxon>Bacteria</taxon>
        <taxon>Pseudomonadati</taxon>
        <taxon>Candidatus Omnitrophota</taxon>
        <taxon>Candidatus Danuiimicrobium</taxon>
    </lineage>
</organism>
<dbReference type="InterPro" id="IPR050595">
    <property type="entry name" value="Bact_response_regulator"/>
</dbReference>
<dbReference type="SMART" id="SM00448">
    <property type="entry name" value="REC"/>
    <property type="match status" value="1"/>
</dbReference>
<dbReference type="EMBL" id="MHFR01000043">
    <property type="protein sequence ID" value="OGW97216.1"/>
    <property type="molecule type" value="Genomic_DNA"/>
</dbReference>
<evidence type="ECO:0000313" key="5">
    <source>
        <dbReference type="EMBL" id="OGW97216.1"/>
    </source>
</evidence>
<dbReference type="InterPro" id="IPR011006">
    <property type="entry name" value="CheY-like_superfamily"/>
</dbReference>
<evidence type="ECO:0000256" key="1">
    <source>
        <dbReference type="ARBA" id="ARBA00022553"/>
    </source>
</evidence>
<comment type="caution">
    <text evidence="5">The sequence shown here is derived from an EMBL/GenBank/DDBJ whole genome shotgun (WGS) entry which is preliminary data.</text>
</comment>
<dbReference type="Proteomes" id="UP000178187">
    <property type="component" value="Unassembled WGS sequence"/>
</dbReference>
<feature type="domain" description="Response regulatory" evidence="4">
    <location>
        <begin position="6"/>
        <end position="123"/>
    </location>
</feature>
<evidence type="ECO:0000259" key="4">
    <source>
        <dbReference type="PROSITE" id="PS50110"/>
    </source>
</evidence>
<evidence type="ECO:0000256" key="3">
    <source>
        <dbReference type="PROSITE-ProRule" id="PRU00169"/>
    </source>
</evidence>
<evidence type="ECO:0000313" key="6">
    <source>
        <dbReference type="Proteomes" id="UP000178187"/>
    </source>
</evidence>
<dbReference type="InterPro" id="IPR001789">
    <property type="entry name" value="Sig_transdc_resp-reg_receiver"/>
</dbReference>
<accession>A0A1G1KWA0</accession>
<dbReference type="AlphaFoldDB" id="A0A1G1KWA0"/>
<name>A0A1G1KWA0_9BACT</name>
<keyword evidence="1 3" id="KW-0597">Phosphoprotein</keyword>
<feature type="modified residue" description="4-aspartylphosphate" evidence="3">
    <location>
        <position position="55"/>
    </location>
</feature>
<keyword evidence="2" id="KW-0902">Two-component regulatory system</keyword>
<dbReference type="Pfam" id="PF00072">
    <property type="entry name" value="Response_reg"/>
    <property type="match status" value="1"/>
</dbReference>
<gene>
    <name evidence="5" type="ORF">A3G33_08560</name>
</gene>
<proteinExistence type="predicted"/>
<protein>
    <recommendedName>
        <fullName evidence="4">Response regulatory domain-containing protein</fullName>
    </recommendedName>
</protein>
<evidence type="ECO:0000256" key="2">
    <source>
        <dbReference type="ARBA" id="ARBA00023012"/>
    </source>
</evidence>
<dbReference type="Gene3D" id="3.40.50.2300">
    <property type="match status" value="1"/>
</dbReference>
<dbReference type="CDD" id="cd00156">
    <property type="entry name" value="REC"/>
    <property type="match status" value="1"/>
</dbReference>
<reference evidence="5 6" key="1">
    <citation type="journal article" date="2016" name="Nat. Commun.">
        <title>Thousands of microbial genomes shed light on interconnected biogeochemical processes in an aquifer system.</title>
        <authorList>
            <person name="Anantharaman K."/>
            <person name="Brown C.T."/>
            <person name="Hug L.A."/>
            <person name="Sharon I."/>
            <person name="Castelle C.J."/>
            <person name="Probst A.J."/>
            <person name="Thomas B.C."/>
            <person name="Singh A."/>
            <person name="Wilkins M.J."/>
            <person name="Karaoz U."/>
            <person name="Brodie E.L."/>
            <person name="Williams K.H."/>
            <person name="Hubbard S.S."/>
            <person name="Banfield J.F."/>
        </authorList>
    </citation>
    <scope>NUCLEOTIDE SEQUENCE [LARGE SCALE GENOMIC DNA]</scope>
</reference>
<dbReference type="SUPFAM" id="SSF52172">
    <property type="entry name" value="CheY-like"/>
    <property type="match status" value="1"/>
</dbReference>
<dbReference type="PANTHER" id="PTHR44591:SF14">
    <property type="entry name" value="PROTEIN PILG"/>
    <property type="match status" value="1"/>
</dbReference>
<dbReference type="PROSITE" id="PS50110">
    <property type="entry name" value="RESPONSE_REGULATORY"/>
    <property type="match status" value="1"/>
</dbReference>
<sequence length="123" mass="14242">MSIGKKVLVIDDDELVLKTLGALLKKQGYDYRLADQGEVALQYAKEIEFDIIFADIRMPKMNGVDAINFIQEQRKKDNKKDLPVIFITGYAEDSIHLKAEKFGEIIQKPFDLDRLMITMREYL</sequence>
<dbReference type="PANTHER" id="PTHR44591">
    <property type="entry name" value="STRESS RESPONSE REGULATOR PROTEIN 1"/>
    <property type="match status" value="1"/>
</dbReference>